<organism evidence="1">
    <name type="scientific">Anguilla anguilla</name>
    <name type="common">European freshwater eel</name>
    <name type="synonym">Muraena anguilla</name>
    <dbReference type="NCBI Taxonomy" id="7936"/>
    <lineage>
        <taxon>Eukaryota</taxon>
        <taxon>Metazoa</taxon>
        <taxon>Chordata</taxon>
        <taxon>Craniata</taxon>
        <taxon>Vertebrata</taxon>
        <taxon>Euteleostomi</taxon>
        <taxon>Actinopterygii</taxon>
        <taxon>Neopterygii</taxon>
        <taxon>Teleostei</taxon>
        <taxon>Anguilliformes</taxon>
        <taxon>Anguillidae</taxon>
        <taxon>Anguilla</taxon>
    </lineage>
</organism>
<dbReference type="AlphaFoldDB" id="A0A0E9V1H9"/>
<dbReference type="EMBL" id="GBXM01037464">
    <property type="protein sequence ID" value="JAH71113.1"/>
    <property type="molecule type" value="Transcribed_RNA"/>
</dbReference>
<evidence type="ECO:0000313" key="1">
    <source>
        <dbReference type="EMBL" id="JAH71113.1"/>
    </source>
</evidence>
<reference evidence="1" key="2">
    <citation type="journal article" date="2015" name="Fish Shellfish Immunol.">
        <title>Early steps in the European eel (Anguilla anguilla)-Vibrio vulnificus interaction in the gills: Role of the RtxA13 toxin.</title>
        <authorList>
            <person name="Callol A."/>
            <person name="Pajuelo D."/>
            <person name="Ebbesson L."/>
            <person name="Teles M."/>
            <person name="MacKenzie S."/>
            <person name="Amaro C."/>
        </authorList>
    </citation>
    <scope>NUCLEOTIDE SEQUENCE</scope>
</reference>
<accession>A0A0E9V1H9</accession>
<name>A0A0E9V1H9_ANGAN</name>
<reference evidence="1" key="1">
    <citation type="submission" date="2014-11" db="EMBL/GenBank/DDBJ databases">
        <authorList>
            <person name="Amaro Gonzalez C."/>
        </authorList>
    </citation>
    <scope>NUCLEOTIDE SEQUENCE</scope>
</reference>
<sequence length="21" mass="2510">MEFVENPSLCLLLFIHLFCLQ</sequence>
<protein>
    <submittedName>
        <fullName evidence="1">Uncharacterized protein</fullName>
    </submittedName>
</protein>
<proteinExistence type="predicted"/>